<comment type="similarity">
    <text evidence="8">Belongs to the RNR ribonuclease family. RNase R subfamily.</text>
</comment>
<keyword evidence="7 8" id="KW-0694">RNA-binding</keyword>
<dbReference type="Pfam" id="PF08461">
    <property type="entry name" value="WHD_RNase_R"/>
    <property type="match status" value="1"/>
</dbReference>
<evidence type="ECO:0000256" key="8">
    <source>
        <dbReference type="HAMAP-Rule" id="MF_01895"/>
    </source>
</evidence>
<dbReference type="InterPro" id="IPR013223">
    <property type="entry name" value="RNase_B_OB_dom"/>
</dbReference>
<evidence type="ECO:0000256" key="1">
    <source>
        <dbReference type="ARBA" id="ARBA00001849"/>
    </source>
</evidence>
<dbReference type="InterPro" id="IPR011129">
    <property type="entry name" value="CSD"/>
</dbReference>
<proteinExistence type="inferred from homology"/>
<evidence type="ECO:0000256" key="10">
    <source>
        <dbReference type="SAM" id="MobiDB-lite"/>
    </source>
</evidence>
<evidence type="ECO:0000313" key="12">
    <source>
        <dbReference type="EMBL" id="MEK8088144.1"/>
    </source>
</evidence>
<evidence type="ECO:0000256" key="5">
    <source>
        <dbReference type="ARBA" id="ARBA00022801"/>
    </source>
</evidence>
<evidence type="ECO:0000256" key="3">
    <source>
        <dbReference type="ARBA" id="ARBA00022490"/>
    </source>
</evidence>
<dbReference type="PROSITE" id="PS50126">
    <property type="entry name" value="S1"/>
    <property type="match status" value="1"/>
</dbReference>
<sequence>MPRGKDQNNNRSDSSRSPRRRRPAKRPAPLPEVDPLLAREAEKYERPIASREFILQYLQSQDAPATLEQIAQDMKIEGDDLESLRRRLRAMERDGQVVRNRRQAYGVAERMDLIRGRVSGHHDGFGFLIPEEGGDDLFLSPKQMRQVLHGDVVLGRVVGIDRRGRSEGAIVRVLERNTQHLVGRFFLEDDVSIVIPEEKRINQEFLIPSRDRGDAMHGQIVTIEITQQPEDGAQPRGRVIEVLGDHMAPGMEVEVAIRKYDLPHEWPEAVLQEAAKYAESVPEEAKAGRVDLRELPLVTIDGEDARDFDDAVYAERQGNGFRLIVAIADVVAYVEEGSALDEEAYKRGNSVYFPNRVIPMLPEALSNGLCSLNPHVDRLALACEMFITATGQIRRFRFFDAVIRSHQRFTYTTVARMVQERDPATREQHAALLEPIDTLYDLFHTFLKGREKRGAIDFDTQETKIIYGEDKRIERIVAYERNDAHRVIEECMLAANVCAANFFQIQEVPALYRVHHAPPPDKFEDLRNFMRELAVPFRVQGQVAAKHYAKLLETIRGRKDFNMLQTVVLRSLSQAVYSPENAGHFGLAYSAYTHYTSPIRRYPDLIVHRIIKSLLQGGEEADTGYSETRLQEIGMHCSGTERRADEATRDATNWLKCEYMLDKVGQEFSGIITGVTGFGFFVQLQEVFVEGLVHISTLGNDYFHFQAERYRLVGERTARRFQLGDTVQVRVVQVNLDDVKIDFELAEQVA</sequence>
<comment type="subcellular location">
    <subcellularLocation>
        <location evidence="2 8">Cytoplasm</location>
    </subcellularLocation>
</comment>
<dbReference type="HAMAP" id="MF_01895">
    <property type="entry name" value="RNase_R"/>
    <property type="match status" value="1"/>
</dbReference>
<gene>
    <name evidence="8 12" type="primary">rnr</name>
    <name evidence="12" type="ORF">WOB96_00045</name>
</gene>
<evidence type="ECO:0000256" key="4">
    <source>
        <dbReference type="ARBA" id="ARBA00022722"/>
    </source>
</evidence>
<protein>
    <recommendedName>
        <fullName evidence="8">Ribonuclease R</fullName>
        <shortName evidence="8">RNase R</shortName>
        <ecNumber evidence="8">3.1.13.1</ecNumber>
    </recommendedName>
</protein>
<dbReference type="CDD" id="cd04471">
    <property type="entry name" value="S1_RNase_R"/>
    <property type="match status" value="1"/>
</dbReference>
<comment type="caution">
    <text evidence="12">The sequence shown here is derived from an EMBL/GenBank/DDBJ whole genome shotgun (WGS) entry which is preliminary data.</text>
</comment>
<dbReference type="Gene3D" id="2.40.50.140">
    <property type="entry name" value="Nucleic acid-binding proteins"/>
    <property type="match status" value="2"/>
</dbReference>
<organism evidence="12 13">
    <name type="scientific">Thermithiobacillus plumbiphilus</name>
    <dbReference type="NCBI Taxonomy" id="1729899"/>
    <lineage>
        <taxon>Bacteria</taxon>
        <taxon>Pseudomonadati</taxon>
        <taxon>Pseudomonadota</taxon>
        <taxon>Acidithiobacillia</taxon>
        <taxon>Acidithiobacillales</taxon>
        <taxon>Thermithiobacillaceae</taxon>
        <taxon>Thermithiobacillus</taxon>
    </lineage>
</organism>
<dbReference type="InterPro" id="IPR001900">
    <property type="entry name" value="RNase_II/R"/>
</dbReference>
<dbReference type="EC" id="3.1.13.1" evidence="8"/>
<feature type="domain" description="S1 motif" evidence="11">
    <location>
        <begin position="665"/>
        <end position="746"/>
    </location>
</feature>
<evidence type="ECO:0000256" key="9">
    <source>
        <dbReference type="SAM" id="Coils"/>
    </source>
</evidence>
<dbReference type="NCBIfam" id="TIGR02063">
    <property type="entry name" value="RNase_R"/>
    <property type="match status" value="1"/>
</dbReference>
<dbReference type="SUPFAM" id="SSF50249">
    <property type="entry name" value="Nucleic acid-binding proteins"/>
    <property type="match status" value="4"/>
</dbReference>
<dbReference type="SMART" id="SM00357">
    <property type="entry name" value="CSP"/>
    <property type="match status" value="1"/>
</dbReference>
<comment type="catalytic activity">
    <reaction evidence="1 8">
        <text>Exonucleolytic cleavage in the 3'- to 5'-direction to yield nucleoside 5'-phosphates.</text>
        <dbReference type="EC" id="3.1.13.1"/>
    </reaction>
</comment>
<dbReference type="Proteomes" id="UP001446205">
    <property type="component" value="Unassembled WGS sequence"/>
</dbReference>
<keyword evidence="4 8" id="KW-0540">Nuclease</keyword>
<feature type="coiled-coil region" evidence="9">
    <location>
        <begin position="67"/>
        <end position="101"/>
    </location>
</feature>
<dbReference type="SMART" id="SM00955">
    <property type="entry name" value="RNB"/>
    <property type="match status" value="1"/>
</dbReference>
<comment type="function">
    <text evidence="8">3'-5' exoribonuclease that releases 5'-nucleoside monophosphates and is involved in maturation of structured RNAs.</text>
</comment>
<dbReference type="EMBL" id="JBBPCO010000001">
    <property type="protein sequence ID" value="MEK8088144.1"/>
    <property type="molecule type" value="Genomic_DNA"/>
</dbReference>
<keyword evidence="13" id="KW-1185">Reference proteome</keyword>
<dbReference type="InterPro" id="IPR012340">
    <property type="entry name" value="NA-bd_OB-fold"/>
</dbReference>
<dbReference type="GO" id="GO:0008859">
    <property type="term" value="F:exoribonuclease II activity"/>
    <property type="evidence" value="ECO:0007669"/>
    <property type="project" value="UniProtKB-EC"/>
</dbReference>
<dbReference type="InterPro" id="IPR013668">
    <property type="entry name" value="RNase_R_HTH_12"/>
</dbReference>
<dbReference type="InterPro" id="IPR050180">
    <property type="entry name" value="RNR_Ribonuclease"/>
</dbReference>
<evidence type="ECO:0000256" key="7">
    <source>
        <dbReference type="ARBA" id="ARBA00022884"/>
    </source>
</evidence>
<evidence type="ECO:0000256" key="6">
    <source>
        <dbReference type="ARBA" id="ARBA00022839"/>
    </source>
</evidence>
<keyword evidence="9" id="KW-0175">Coiled coil</keyword>
<dbReference type="InterPro" id="IPR040476">
    <property type="entry name" value="CSD2"/>
</dbReference>
<dbReference type="Pfam" id="PF17876">
    <property type="entry name" value="CSD2"/>
    <property type="match status" value="1"/>
</dbReference>
<evidence type="ECO:0000313" key="13">
    <source>
        <dbReference type="Proteomes" id="UP001446205"/>
    </source>
</evidence>
<dbReference type="InterPro" id="IPR004476">
    <property type="entry name" value="RNase_II/RNase_R"/>
</dbReference>
<dbReference type="NCBIfam" id="TIGR00358">
    <property type="entry name" value="3_prime_RNase"/>
    <property type="match status" value="1"/>
</dbReference>
<dbReference type="RefSeq" id="WP_341369211.1">
    <property type="nucleotide sequence ID" value="NZ_JBBPCO010000001.1"/>
</dbReference>
<reference evidence="12 13" key="1">
    <citation type="submission" date="2024-04" db="EMBL/GenBank/DDBJ databases">
        <authorList>
            <person name="Abashina T."/>
            <person name="Shaikin A."/>
        </authorList>
    </citation>
    <scope>NUCLEOTIDE SEQUENCE [LARGE SCALE GENOMIC DNA]</scope>
    <source>
        <strain evidence="12 13">AAFK</strain>
    </source>
</reference>
<feature type="compositionally biased region" description="Basic and acidic residues" evidence="10">
    <location>
        <begin position="1"/>
        <end position="16"/>
    </location>
</feature>
<dbReference type="InterPro" id="IPR003029">
    <property type="entry name" value="S1_domain"/>
</dbReference>
<dbReference type="InterPro" id="IPR011805">
    <property type="entry name" value="RNase_R"/>
</dbReference>
<feature type="region of interest" description="Disordered" evidence="10">
    <location>
        <begin position="1"/>
        <end position="38"/>
    </location>
</feature>
<evidence type="ECO:0000256" key="2">
    <source>
        <dbReference type="ARBA" id="ARBA00004496"/>
    </source>
</evidence>
<name>A0ABU9D3K1_9PROT</name>
<dbReference type="Pfam" id="PF08206">
    <property type="entry name" value="OB_RNB"/>
    <property type="match status" value="1"/>
</dbReference>
<accession>A0ABU9D3K1</accession>
<dbReference type="PANTHER" id="PTHR23355:SF9">
    <property type="entry name" value="DIS3-LIKE EXONUCLEASE 2"/>
    <property type="match status" value="1"/>
</dbReference>
<dbReference type="PANTHER" id="PTHR23355">
    <property type="entry name" value="RIBONUCLEASE"/>
    <property type="match status" value="1"/>
</dbReference>
<dbReference type="Pfam" id="PF00575">
    <property type="entry name" value="S1"/>
    <property type="match status" value="1"/>
</dbReference>
<keyword evidence="6 8" id="KW-0269">Exonuclease</keyword>
<keyword evidence="5 8" id="KW-0378">Hydrolase</keyword>
<evidence type="ECO:0000259" key="11">
    <source>
        <dbReference type="PROSITE" id="PS50126"/>
    </source>
</evidence>
<keyword evidence="3 8" id="KW-0963">Cytoplasm</keyword>
<dbReference type="Pfam" id="PF00773">
    <property type="entry name" value="RNB"/>
    <property type="match status" value="1"/>
</dbReference>
<dbReference type="SMART" id="SM00316">
    <property type="entry name" value="S1"/>
    <property type="match status" value="1"/>
</dbReference>